<evidence type="ECO:0000259" key="6">
    <source>
        <dbReference type="PROSITE" id="PS50011"/>
    </source>
</evidence>
<feature type="domain" description="POLO box" evidence="7">
    <location>
        <begin position="402"/>
        <end position="480"/>
    </location>
</feature>
<dbReference type="PROSITE" id="PS50078">
    <property type="entry name" value="POLO_BOX"/>
    <property type="match status" value="1"/>
</dbReference>
<dbReference type="SMART" id="SM00220">
    <property type="entry name" value="S_TKc"/>
    <property type="match status" value="1"/>
</dbReference>
<organism evidence="8 9">
    <name type="scientific">Strongyloides papillosus</name>
    <name type="common">Intestinal threadworm</name>
    <dbReference type="NCBI Taxonomy" id="174720"/>
    <lineage>
        <taxon>Eukaryota</taxon>
        <taxon>Metazoa</taxon>
        <taxon>Ecdysozoa</taxon>
        <taxon>Nematoda</taxon>
        <taxon>Chromadorea</taxon>
        <taxon>Rhabditida</taxon>
        <taxon>Tylenchina</taxon>
        <taxon>Panagrolaimomorpha</taxon>
        <taxon>Strongyloidoidea</taxon>
        <taxon>Strongyloididae</taxon>
        <taxon>Strongyloides</taxon>
    </lineage>
</organism>
<keyword evidence="8" id="KW-1185">Reference proteome</keyword>
<dbReference type="InterPro" id="IPR000719">
    <property type="entry name" value="Prot_kinase_dom"/>
</dbReference>
<dbReference type="Gene3D" id="1.10.510.10">
    <property type="entry name" value="Transferase(Phosphotransferase) domain 1"/>
    <property type="match status" value="1"/>
</dbReference>
<keyword evidence="5" id="KW-0067">ATP-binding</keyword>
<dbReference type="PANTHER" id="PTHR24345:SF0">
    <property type="entry name" value="CELL CYCLE SERINE_THREONINE-PROTEIN KINASE CDC5_MSD2"/>
    <property type="match status" value="1"/>
</dbReference>
<dbReference type="PANTHER" id="PTHR24345">
    <property type="entry name" value="SERINE/THREONINE-PROTEIN KINASE PLK"/>
    <property type="match status" value="1"/>
</dbReference>
<dbReference type="InterPro" id="IPR036947">
    <property type="entry name" value="POLO_box_dom_sf"/>
</dbReference>
<dbReference type="AlphaFoldDB" id="A0A0N5BIZ1"/>
<dbReference type="WBParaSite" id="SPAL_0000592000.1">
    <property type="protein sequence ID" value="SPAL_0000592000.1"/>
    <property type="gene ID" value="SPAL_0000592000"/>
</dbReference>
<evidence type="ECO:0000256" key="2">
    <source>
        <dbReference type="ARBA" id="ARBA00022679"/>
    </source>
</evidence>
<dbReference type="GO" id="GO:0005634">
    <property type="term" value="C:nucleus"/>
    <property type="evidence" value="ECO:0007669"/>
    <property type="project" value="TreeGrafter"/>
</dbReference>
<dbReference type="GO" id="GO:0000922">
    <property type="term" value="C:spindle pole"/>
    <property type="evidence" value="ECO:0007669"/>
    <property type="project" value="TreeGrafter"/>
</dbReference>
<dbReference type="Pfam" id="PF00659">
    <property type="entry name" value="POLO_box"/>
    <property type="match status" value="1"/>
</dbReference>
<evidence type="ECO:0000256" key="5">
    <source>
        <dbReference type="ARBA" id="ARBA00022840"/>
    </source>
</evidence>
<dbReference type="InterPro" id="IPR000959">
    <property type="entry name" value="POLO_box_dom"/>
</dbReference>
<dbReference type="Pfam" id="PF00069">
    <property type="entry name" value="Pkinase"/>
    <property type="match status" value="1"/>
</dbReference>
<dbReference type="GO" id="GO:0005737">
    <property type="term" value="C:cytoplasm"/>
    <property type="evidence" value="ECO:0007669"/>
    <property type="project" value="TreeGrafter"/>
</dbReference>
<dbReference type="PROSITE" id="PS00108">
    <property type="entry name" value="PROTEIN_KINASE_ST"/>
    <property type="match status" value="1"/>
</dbReference>
<dbReference type="SUPFAM" id="SSF82615">
    <property type="entry name" value="Polo-box domain"/>
    <property type="match status" value="2"/>
</dbReference>
<evidence type="ECO:0000259" key="7">
    <source>
        <dbReference type="PROSITE" id="PS50078"/>
    </source>
</evidence>
<evidence type="ECO:0000256" key="4">
    <source>
        <dbReference type="ARBA" id="ARBA00022777"/>
    </source>
</evidence>
<keyword evidence="2" id="KW-0808">Transferase</keyword>
<keyword evidence="4" id="KW-0418">Kinase</keyword>
<dbReference type="GO" id="GO:0005524">
    <property type="term" value="F:ATP binding"/>
    <property type="evidence" value="ECO:0007669"/>
    <property type="project" value="UniProtKB-KW"/>
</dbReference>
<evidence type="ECO:0000313" key="9">
    <source>
        <dbReference type="WBParaSite" id="SPAL_0000592000.1"/>
    </source>
</evidence>
<dbReference type="InterPro" id="IPR033701">
    <property type="entry name" value="POLO_box_1"/>
</dbReference>
<name>A0A0N5BIZ1_STREA</name>
<evidence type="ECO:0000256" key="1">
    <source>
        <dbReference type="ARBA" id="ARBA00022527"/>
    </source>
</evidence>
<dbReference type="GO" id="GO:0004674">
    <property type="term" value="F:protein serine/threonine kinase activity"/>
    <property type="evidence" value="ECO:0007669"/>
    <property type="project" value="UniProtKB-KW"/>
</dbReference>
<dbReference type="GO" id="GO:0007052">
    <property type="term" value="P:mitotic spindle organization"/>
    <property type="evidence" value="ECO:0007669"/>
    <property type="project" value="TreeGrafter"/>
</dbReference>
<dbReference type="InterPro" id="IPR008271">
    <property type="entry name" value="Ser/Thr_kinase_AS"/>
</dbReference>
<keyword evidence="3" id="KW-0547">Nucleotide-binding</keyword>
<dbReference type="SUPFAM" id="SSF56112">
    <property type="entry name" value="Protein kinase-like (PK-like)"/>
    <property type="match status" value="1"/>
</dbReference>
<dbReference type="CDD" id="cd13118">
    <property type="entry name" value="POLO_box_1"/>
    <property type="match status" value="1"/>
</dbReference>
<accession>A0A0N5BIZ1</accession>
<reference evidence="9" key="1">
    <citation type="submission" date="2017-02" db="UniProtKB">
        <authorList>
            <consortium name="WormBaseParasite"/>
        </authorList>
    </citation>
    <scope>IDENTIFICATION</scope>
</reference>
<evidence type="ECO:0000256" key="3">
    <source>
        <dbReference type="ARBA" id="ARBA00022741"/>
    </source>
</evidence>
<sequence>MKVCEENSEEVPEIILDRRTRTQYHRGELLRIGSFGRYYLFTNLKTREKCVGKIIVKSGLNGMLNKVHQERNIHMSLEHPNILSMFCYIRCSTYICMTLELWDNTLGCVLERLKVLDEPSCRFVVREVACGISYLHENRIIHRDIKPANIFLTKDMDVKIGGFGVSTYHRDPTERMMERSGTCTYFAPESIDNSGYSFGVDVWALGVTLYKLSAGCYPFDDKDMFGLYEKIKSCDYDISSKVSVHTRDMIRILLDRDPDSRPAIDDVLKHDYLNPQSISKAHLIRYIYTAPFTKITNQKDLHRYNSMPHTRNKNIPKKDCKLDPSYRIEEIFQKGFNIDSSSGNKNILPRKDELNVEEQSNYLLKDLHTKISTLVGSSTPKEVSAPFRIADALSSCNRPKYFVSRWINLSEMYGFAYQLTDSSVGVLYRDNTRLTVDCPMENFQYIDESSVREYFEYDSCPRKLDKKLKLLRYFVNFMEMDSLANPPVEERKIGIVDGGIPILLKWKKHDGFICFLLSNGILQVTFFDVSHA</sequence>
<dbReference type="Proteomes" id="UP000046392">
    <property type="component" value="Unplaced"/>
</dbReference>
<feature type="domain" description="Protein kinase" evidence="6">
    <location>
        <begin position="24"/>
        <end position="273"/>
    </location>
</feature>
<protein>
    <submittedName>
        <fullName evidence="9">Polo kinase</fullName>
    </submittedName>
</protein>
<dbReference type="GO" id="GO:0000776">
    <property type="term" value="C:kinetochore"/>
    <property type="evidence" value="ECO:0007669"/>
    <property type="project" value="TreeGrafter"/>
</dbReference>
<dbReference type="PROSITE" id="PS50011">
    <property type="entry name" value="PROTEIN_KINASE_DOM"/>
    <property type="match status" value="1"/>
</dbReference>
<proteinExistence type="predicted"/>
<evidence type="ECO:0000313" key="8">
    <source>
        <dbReference type="Proteomes" id="UP000046392"/>
    </source>
</evidence>
<dbReference type="InterPro" id="IPR011009">
    <property type="entry name" value="Kinase-like_dom_sf"/>
</dbReference>
<dbReference type="Gene3D" id="3.30.1120.30">
    <property type="entry name" value="POLO box domain"/>
    <property type="match status" value="1"/>
</dbReference>
<keyword evidence="1" id="KW-0723">Serine/threonine-protein kinase</keyword>
<dbReference type="STRING" id="174720.A0A0N5BIZ1"/>